<dbReference type="SMART" id="SM00333">
    <property type="entry name" value="TUDOR"/>
    <property type="match status" value="2"/>
</dbReference>
<dbReference type="PANTHER" id="PTHR16442:SF1">
    <property type="entry name" value="RING FINGER PROTEIN 17"/>
    <property type="match status" value="1"/>
</dbReference>
<dbReference type="RefSeq" id="XP_023165277.2">
    <property type="nucleotide sequence ID" value="XM_023309509.2"/>
</dbReference>
<feature type="domain" description="Tudor" evidence="1">
    <location>
        <begin position="565"/>
        <end position="621"/>
    </location>
</feature>
<proteinExistence type="predicted"/>
<feature type="domain" description="Tudor" evidence="1">
    <location>
        <begin position="362"/>
        <end position="418"/>
    </location>
</feature>
<sequence length="682" mass="78260">MADIKDDWSDWNPIAQHYFEETSNKYEKVMEAPAKDNDNLARLTKQLQYPYLVIKKKNQFITENLLRNYFGDIIYEIEYRSVPREFHVYFHNIGSLEAAWTKIHQFPNIVHCVDGRGQQSNSFNTALLKESEVKTVAQLPPSSCEPNSVNLESRTIQLSANKKKHPEFFKSPIVIKSDYSNKSSQLAANDENFRYLNVKYEFMLERHGAYNLEETIEKGQAVLHFRSGRSIVTPKNQLEAKPTHFELQLEKLAKKCFSCKCYTDNSCKFCQMPFCNTICFDALAAVHKESCNKGSPPVIDDTIISKFTKLKLPPSGSNVKISAFEQSNVLYVRSAEIVAEIAYYKVLSDVMFRGKVAPKLMRLPHCGQIVIHKSSIQTVRAMVLNVDNPQAIYVVCVDYGNIEVTALDTLYECSDYLAGLPRYVVPVLLRGVPRRFMSPNLRSMLYELDHTYTFVLKYSEREFDPDKGMQRVILIESELNRSLNRLIKTIVTPVEPSISEIGCKEDFLQHVHLPTGKNIELVVMDNTFIKFGVIHCTILDYAYEITEMQRDMQFYGDSIAKCEFFAASKNDLCIAKYQDKWCRGVCMELVGDGHPSILFIDYGNIAAIHVNDIRPYPPQFTFPILTTEYDLLDMPVDITEEQLTRLEKHLAIGAIINCDEVIYNEVDNNYSLRLDAVQKLTM</sequence>
<organism evidence="2 3">
    <name type="scientific">Drosophila hydei</name>
    <name type="common">Fruit fly</name>
    <dbReference type="NCBI Taxonomy" id="7224"/>
    <lineage>
        <taxon>Eukaryota</taxon>
        <taxon>Metazoa</taxon>
        <taxon>Ecdysozoa</taxon>
        <taxon>Arthropoda</taxon>
        <taxon>Hexapoda</taxon>
        <taxon>Insecta</taxon>
        <taxon>Pterygota</taxon>
        <taxon>Neoptera</taxon>
        <taxon>Endopterygota</taxon>
        <taxon>Diptera</taxon>
        <taxon>Brachycera</taxon>
        <taxon>Muscomorpha</taxon>
        <taxon>Ephydroidea</taxon>
        <taxon>Drosophilidae</taxon>
        <taxon>Drosophila</taxon>
    </lineage>
</organism>
<name>A0A6J1LE61_DROHY</name>
<reference evidence="3" key="1">
    <citation type="submission" date="2025-08" db="UniProtKB">
        <authorList>
            <consortium name="RefSeq"/>
        </authorList>
    </citation>
    <scope>IDENTIFICATION</scope>
    <source>
        <strain evidence="3">15085-1641.00</strain>
        <tissue evidence="3">Whole body</tissue>
    </source>
</reference>
<dbReference type="PANTHER" id="PTHR16442">
    <property type="entry name" value="RING FINGER PROTEIN 17"/>
    <property type="match status" value="1"/>
</dbReference>
<evidence type="ECO:0000313" key="3">
    <source>
        <dbReference type="RefSeq" id="XP_023165277.2"/>
    </source>
</evidence>
<dbReference type="InterPro" id="IPR047396">
    <property type="entry name" value="Tudor_vreteno-like_rpt2"/>
</dbReference>
<gene>
    <name evidence="3" type="primary">LOC111595674</name>
</gene>
<dbReference type="GeneID" id="111595674"/>
<dbReference type="OMA" id="CIAKYEG"/>
<dbReference type="AlphaFoldDB" id="A0A6J1LE61"/>
<evidence type="ECO:0000313" key="2">
    <source>
        <dbReference type="Proteomes" id="UP000504633"/>
    </source>
</evidence>
<accession>A0A6J1LE61</accession>
<evidence type="ECO:0000259" key="1">
    <source>
        <dbReference type="SMART" id="SM00333"/>
    </source>
</evidence>
<dbReference type="KEGG" id="dhe:111595674"/>
<dbReference type="Gene3D" id="2.30.30.140">
    <property type="match status" value="2"/>
</dbReference>
<protein>
    <submittedName>
        <fullName evidence="3">Protein vreteno</fullName>
    </submittedName>
</protein>
<dbReference type="CDD" id="cd20445">
    <property type="entry name" value="Tudor_vreteno-like_rpt2"/>
    <property type="match status" value="1"/>
</dbReference>
<dbReference type="Pfam" id="PF00567">
    <property type="entry name" value="TUDOR"/>
    <property type="match status" value="2"/>
</dbReference>
<keyword evidence="2" id="KW-1185">Reference proteome</keyword>
<dbReference type="Proteomes" id="UP000504633">
    <property type="component" value="Unplaced"/>
</dbReference>
<dbReference type="OrthoDB" id="10023235at2759"/>
<dbReference type="SUPFAM" id="SSF63748">
    <property type="entry name" value="Tudor/PWWP/MBT"/>
    <property type="match status" value="2"/>
</dbReference>
<dbReference type="InterPro" id="IPR002999">
    <property type="entry name" value="Tudor"/>
</dbReference>